<comment type="similarity">
    <text evidence="2">Belongs to the peptidase M1 family.</text>
</comment>
<dbReference type="Gene3D" id="2.60.40.1910">
    <property type="match status" value="1"/>
</dbReference>
<dbReference type="PRINTS" id="PR00756">
    <property type="entry name" value="ALADIPTASE"/>
</dbReference>
<dbReference type="AlphaFoldDB" id="A0A6J6AMU1"/>
<protein>
    <submittedName>
        <fullName evidence="12">Unannotated protein</fullName>
    </submittedName>
</protein>
<keyword evidence="4" id="KW-0645">Protease</keyword>
<dbReference type="InterPro" id="IPR050344">
    <property type="entry name" value="Peptidase_M1_aminopeptidases"/>
</dbReference>
<evidence type="ECO:0000256" key="2">
    <source>
        <dbReference type="ARBA" id="ARBA00010136"/>
    </source>
</evidence>
<dbReference type="InterPro" id="IPR034016">
    <property type="entry name" value="M1_APN-typ"/>
</dbReference>
<dbReference type="GO" id="GO:0005737">
    <property type="term" value="C:cytoplasm"/>
    <property type="evidence" value="ECO:0007669"/>
    <property type="project" value="TreeGrafter"/>
</dbReference>
<dbReference type="InterPro" id="IPR024571">
    <property type="entry name" value="ERAP1-like_C_dom"/>
</dbReference>
<evidence type="ECO:0000313" key="12">
    <source>
        <dbReference type="EMBL" id="CAB4371700.1"/>
    </source>
</evidence>
<dbReference type="InterPro" id="IPR027268">
    <property type="entry name" value="Peptidase_M4/M1_CTD_sf"/>
</dbReference>
<dbReference type="Pfam" id="PF17900">
    <property type="entry name" value="Peptidase_M1_N"/>
    <property type="match status" value="1"/>
</dbReference>
<dbReference type="FunFam" id="2.60.40.1730:FF:000002">
    <property type="entry name" value="Aminopeptidase"/>
    <property type="match status" value="1"/>
</dbReference>
<dbReference type="InterPro" id="IPR014782">
    <property type="entry name" value="Peptidase_M1_dom"/>
</dbReference>
<proteinExistence type="inferred from homology"/>
<evidence type="ECO:0000259" key="11">
    <source>
        <dbReference type="Pfam" id="PF17900"/>
    </source>
</evidence>
<evidence type="ECO:0000256" key="3">
    <source>
        <dbReference type="ARBA" id="ARBA00022438"/>
    </source>
</evidence>
<evidence type="ECO:0000256" key="1">
    <source>
        <dbReference type="ARBA" id="ARBA00001947"/>
    </source>
</evidence>
<keyword evidence="6" id="KW-0378">Hydrolase</keyword>
<dbReference type="SUPFAM" id="SSF63737">
    <property type="entry name" value="Leukotriene A4 hydrolase N-terminal domain"/>
    <property type="match status" value="1"/>
</dbReference>
<gene>
    <name evidence="12" type="ORF">UFOPK4201_01003</name>
</gene>
<dbReference type="InterPro" id="IPR045357">
    <property type="entry name" value="Aminopeptidase_N-like_N"/>
</dbReference>
<keyword evidence="5" id="KW-0479">Metal-binding</keyword>
<dbReference type="FunFam" id="1.10.390.10:FF:000006">
    <property type="entry name" value="Puromycin-sensitive aminopeptidase"/>
    <property type="match status" value="1"/>
</dbReference>
<feature type="domain" description="Peptidase M1 membrane alanine aminopeptidase" evidence="9">
    <location>
        <begin position="248"/>
        <end position="464"/>
    </location>
</feature>
<dbReference type="GO" id="GO:0008270">
    <property type="term" value="F:zinc ion binding"/>
    <property type="evidence" value="ECO:0007669"/>
    <property type="project" value="InterPro"/>
</dbReference>
<evidence type="ECO:0000256" key="6">
    <source>
        <dbReference type="ARBA" id="ARBA00022801"/>
    </source>
</evidence>
<name>A0A6J6AMU1_9ZZZZ</name>
<evidence type="ECO:0000259" key="9">
    <source>
        <dbReference type="Pfam" id="PF01433"/>
    </source>
</evidence>
<organism evidence="12">
    <name type="scientific">freshwater metagenome</name>
    <dbReference type="NCBI Taxonomy" id="449393"/>
    <lineage>
        <taxon>unclassified sequences</taxon>
        <taxon>metagenomes</taxon>
        <taxon>ecological metagenomes</taxon>
    </lineage>
</organism>
<comment type="cofactor">
    <cofactor evidence="1">
        <name>Zn(2+)</name>
        <dbReference type="ChEBI" id="CHEBI:29105"/>
    </cofactor>
</comment>
<dbReference type="PANTHER" id="PTHR11533:SF174">
    <property type="entry name" value="PUROMYCIN-SENSITIVE AMINOPEPTIDASE-RELATED"/>
    <property type="match status" value="1"/>
</dbReference>
<dbReference type="Pfam" id="PF11838">
    <property type="entry name" value="ERAP1_C"/>
    <property type="match status" value="1"/>
</dbReference>
<dbReference type="GO" id="GO:0016020">
    <property type="term" value="C:membrane"/>
    <property type="evidence" value="ECO:0007669"/>
    <property type="project" value="TreeGrafter"/>
</dbReference>
<dbReference type="PANTHER" id="PTHR11533">
    <property type="entry name" value="PROTEASE M1 ZINC METALLOPROTEASE"/>
    <property type="match status" value="1"/>
</dbReference>
<dbReference type="InterPro" id="IPR042097">
    <property type="entry name" value="Aminopeptidase_N-like_N_sf"/>
</dbReference>
<dbReference type="GO" id="GO:0042277">
    <property type="term" value="F:peptide binding"/>
    <property type="evidence" value="ECO:0007669"/>
    <property type="project" value="TreeGrafter"/>
</dbReference>
<dbReference type="SUPFAM" id="SSF55486">
    <property type="entry name" value="Metalloproteases ('zincins'), catalytic domain"/>
    <property type="match status" value="1"/>
</dbReference>
<evidence type="ECO:0000256" key="8">
    <source>
        <dbReference type="ARBA" id="ARBA00023049"/>
    </source>
</evidence>
<dbReference type="Pfam" id="PF01433">
    <property type="entry name" value="Peptidase_M1"/>
    <property type="match status" value="1"/>
</dbReference>
<feature type="domain" description="ERAP1-like C-terminal" evidence="10">
    <location>
        <begin position="551"/>
        <end position="858"/>
    </location>
</feature>
<dbReference type="GO" id="GO:0043171">
    <property type="term" value="P:peptide catabolic process"/>
    <property type="evidence" value="ECO:0007669"/>
    <property type="project" value="TreeGrafter"/>
</dbReference>
<dbReference type="GO" id="GO:0006508">
    <property type="term" value="P:proteolysis"/>
    <property type="evidence" value="ECO:0007669"/>
    <property type="project" value="UniProtKB-KW"/>
</dbReference>
<dbReference type="Gene3D" id="2.60.40.1730">
    <property type="entry name" value="tricorn interacting facor f3 domain"/>
    <property type="match status" value="1"/>
</dbReference>
<evidence type="ECO:0000259" key="10">
    <source>
        <dbReference type="Pfam" id="PF11838"/>
    </source>
</evidence>
<sequence length="879" mass="97087">MTDTELPRPSSDASPFRLPGPVRPVRYDLTLEPDLEAATFTGEVTIDLLLSAATDTISCNALDLDILAAEVVAGSLADEGPAIAVTDVALDPETERVTFTLGQALPAGEAHLRIRFTGELNDKLRGFYRSTFTDTAGIEQVIATTQFEATDARRAFPCWDEPDHKASFAISLVVDKELFAVSNAREISRTAAPNRPGKHVVRFAETIVMSTYLVAFIVGPLEATDPVAVDGIPMRVIFPKGKRHLTEYALEVGAFCLRHFANYYGIAYPGDKLDLVAVPDFAFGAMENLGCVTFREILLLVDPAATTQAELLNVTDVINHELAHMWFGDLVTMKWWNGIWLNEAFATFMEMHATDAFRPQWDRWTTFGLSRTAAFDTDSLTSTRPIEYPVVSPADAEGMFDILTYEKGAAVVRMLEQYLGEDQFRSGIRQYLAQHAFGNTETTDLWDAIESATGQPVRRIMDSWIFQGGFPVLSVETVNDGRTLRISQHRFGYAGDLGDGESPIPAHDDTAMWIVPLIFSQRSAIDGVITFEKVLLDQRSIDVDLVEPATWILVNTEGTGFYRAKYAPDLRSALVSHAQIELSAIERYGLVDDIWASVLAGDLEAHDFLEMAEAFRDESDLSVWQRLIAGLNALDRIVEGDARSALHTRIRGIISPAYERLGSEPNPQDSDRDRALRGVLFEALGTIGGNLDVQSRARVLLTIGTLDPDPALVAASVNIVAATGSAQEFDDFIRRMKAASTPQEELRYLGALADFPDPALIARLVRMSLTDDVRSQNAPLLLRRALSNRDAGETAWSFVSAEWDAITTRLPSNSIARFLEGIRGLSKPSVASKVLSFFETHEVPQGDKILAQHLERLEVNLALRQRESQRFTHTLSHSH</sequence>
<reference evidence="12" key="1">
    <citation type="submission" date="2020-05" db="EMBL/GenBank/DDBJ databases">
        <authorList>
            <person name="Chiriac C."/>
            <person name="Salcher M."/>
            <person name="Ghai R."/>
            <person name="Kavagutti S V."/>
        </authorList>
    </citation>
    <scope>NUCLEOTIDE SEQUENCE</scope>
</reference>
<accession>A0A6J6AMU1</accession>
<keyword evidence="8" id="KW-0482">Metalloprotease</keyword>
<evidence type="ECO:0000256" key="7">
    <source>
        <dbReference type="ARBA" id="ARBA00022833"/>
    </source>
</evidence>
<dbReference type="Gene3D" id="1.25.50.20">
    <property type="match status" value="1"/>
</dbReference>
<evidence type="ECO:0000256" key="4">
    <source>
        <dbReference type="ARBA" id="ARBA00022670"/>
    </source>
</evidence>
<dbReference type="Gene3D" id="1.10.390.10">
    <property type="entry name" value="Neutral Protease Domain 2"/>
    <property type="match status" value="1"/>
</dbReference>
<dbReference type="InterPro" id="IPR001930">
    <property type="entry name" value="Peptidase_M1"/>
</dbReference>
<dbReference type="EMBL" id="CAEUNJ010000038">
    <property type="protein sequence ID" value="CAB4371700.1"/>
    <property type="molecule type" value="Genomic_DNA"/>
</dbReference>
<keyword evidence="3" id="KW-0031">Aminopeptidase</keyword>
<dbReference type="GO" id="GO:0070006">
    <property type="term" value="F:metalloaminopeptidase activity"/>
    <property type="evidence" value="ECO:0007669"/>
    <property type="project" value="TreeGrafter"/>
</dbReference>
<feature type="domain" description="Aminopeptidase N-like N-terminal" evidence="11">
    <location>
        <begin position="24"/>
        <end position="213"/>
    </location>
</feature>
<keyword evidence="7" id="KW-0862">Zinc</keyword>
<evidence type="ECO:0000256" key="5">
    <source>
        <dbReference type="ARBA" id="ARBA00022723"/>
    </source>
</evidence>
<dbReference type="GO" id="GO:0005615">
    <property type="term" value="C:extracellular space"/>
    <property type="evidence" value="ECO:0007669"/>
    <property type="project" value="TreeGrafter"/>
</dbReference>
<dbReference type="CDD" id="cd09601">
    <property type="entry name" value="M1_APN-Q_like"/>
    <property type="match status" value="1"/>
</dbReference>